<organism evidence="4 5">
    <name type="scientific">Acetobacter syzygii</name>
    <dbReference type="NCBI Taxonomy" id="146476"/>
    <lineage>
        <taxon>Bacteria</taxon>
        <taxon>Pseudomonadati</taxon>
        <taxon>Pseudomonadota</taxon>
        <taxon>Alphaproteobacteria</taxon>
        <taxon>Acetobacterales</taxon>
        <taxon>Acetobacteraceae</taxon>
        <taxon>Acetobacter</taxon>
    </lineage>
</organism>
<keyword evidence="5" id="KW-1185">Reference proteome</keyword>
<evidence type="ECO:0000259" key="3">
    <source>
        <dbReference type="Pfam" id="PF00881"/>
    </source>
</evidence>
<dbReference type="RefSeq" id="WP_095351561.1">
    <property type="nucleotide sequence ID" value="NZ_NDFO01000009.1"/>
</dbReference>
<dbReference type="CDD" id="cd02138">
    <property type="entry name" value="TdsD-like"/>
    <property type="match status" value="1"/>
</dbReference>
<dbReference type="Gene3D" id="3.40.109.10">
    <property type="entry name" value="NADH Oxidase"/>
    <property type="match status" value="1"/>
</dbReference>
<dbReference type="Proteomes" id="UP000216033">
    <property type="component" value="Unassembled WGS sequence"/>
</dbReference>
<evidence type="ECO:0000256" key="2">
    <source>
        <dbReference type="ARBA" id="ARBA00023002"/>
    </source>
</evidence>
<feature type="domain" description="Nitroreductase" evidence="3">
    <location>
        <begin position="17"/>
        <end position="61"/>
    </location>
</feature>
<dbReference type="InterPro" id="IPR029479">
    <property type="entry name" value="Nitroreductase"/>
</dbReference>
<dbReference type="EMBL" id="NDFP01000009">
    <property type="protein sequence ID" value="PAL23990.1"/>
    <property type="molecule type" value="Genomic_DNA"/>
</dbReference>
<name>A0A270BGI3_9PROT</name>
<dbReference type="GO" id="GO:0016491">
    <property type="term" value="F:oxidoreductase activity"/>
    <property type="evidence" value="ECO:0007669"/>
    <property type="project" value="UniProtKB-KW"/>
</dbReference>
<proteinExistence type="inferred from homology"/>
<dbReference type="SUPFAM" id="SSF55469">
    <property type="entry name" value="FMN-dependent nitroreductase-like"/>
    <property type="match status" value="1"/>
</dbReference>
<evidence type="ECO:0000313" key="5">
    <source>
        <dbReference type="Proteomes" id="UP000216033"/>
    </source>
</evidence>
<dbReference type="InterPro" id="IPR000415">
    <property type="entry name" value="Nitroreductase-like"/>
</dbReference>
<dbReference type="OrthoDB" id="9802510at2"/>
<evidence type="ECO:0000256" key="1">
    <source>
        <dbReference type="ARBA" id="ARBA00007118"/>
    </source>
</evidence>
<reference evidence="4 5" key="1">
    <citation type="submission" date="2017-04" db="EMBL/GenBank/DDBJ databases">
        <title>Kefir bacterial isolates.</title>
        <authorList>
            <person name="Kim Y."/>
            <person name="Blasche S."/>
            <person name="Patil K.R."/>
        </authorList>
    </citation>
    <scope>NUCLEOTIDE SEQUENCE [LARGE SCALE GENOMIC DNA]</scope>
    <source>
        <strain evidence="4 5">KR-2</strain>
    </source>
</reference>
<sequence>MTEESSGRVASSAAAFILNRWSPRAFVPADITEVELLSLLEAGRWAPSAYNRQPWRFVYARRATSDWDKFLSWLIPFNYSWAENASAIVYVVSQTGAVDPKSGEWKDNPTHAFDAGAASVLVQLQALHNGWATHPISGFGHAQAREGLGLPEDYALHAAIVIGRRGSKDLLPMGLSERESPSDRLPLKDVVMSGRFV</sequence>
<evidence type="ECO:0000313" key="4">
    <source>
        <dbReference type="EMBL" id="PAL23990.1"/>
    </source>
</evidence>
<dbReference type="AlphaFoldDB" id="A0A270BGI3"/>
<dbReference type="PANTHER" id="PTHR43673">
    <property type="entry name" value="NAD(P)H NITROREDUCTASE YDGI-RELATED"/>
    <property type="match status" value="1"/>
</dbReference>
<gene>
    <name evidence="4" type="ORF">B9K05_09435</name>
</gene>
<keyword evidence="2" id="KW-0560">Oxidoreductase</keyword>
<accession>A0A270BGI3</accession>
<dbReference type="Pfam" id="PF00881">
    <property type="entry name" value="Nitroreductase"/>
    <property type="match status" value="1"/>
</dbReference>
<protein>
    <submittedName>
        <fullName evidence="4">Nitroreductase</fullName>
    </submittedName>
</protein>
<dbReference type="PANTHER" id="PTHR43673:SF10">
    <property type="entry name" value="NADH DEHYDROGENASE_NAD(P)H NITROREDUCTASE XCC3605-RELATED"/>
    <property type="match status" value="1"/>
</dbReference>
<comment type="similarity">
    <text evidence="1">Belongs to the nitroreductase family.</text>
</comment>
<comment type="caution">
    <text evidence="4">The sequence shown here is derived from an EMBL/GenBank/DDBJ whole genome shotgun (WGS) entry which is preliminary data.</text>
</comment>